<accession>A0A1G7JXK8</accession>
<dbReference type="Gene3D" id="3.90.550.10">
    <property type="entry name" value="Spore Coat Polysaccharide Biosynthesis Protein SpsA, Chain A"/>
    <property type="match status" value="1"/>
</dbReference>
<dbReference type="STRING" id="640205.SAMN05216381_1287"/>
<reference evidence="3 4" key="1">
    <citation type="submission" date="2016-10" db="EMBL/GenBank/DDBJ databases">
        <authorList>
            <person name="de Groot N.N."/>
        </authorList>
    </citation>
    <scope>NUCLEOTIDE SEQUENCE [LARGE SCALE GENOMIC DNA]</scope>
    <source>
        <strain evidence="3 4">LMG 25475</strain>
    </source>
</reference>
<dbReference type="GO" id="GO:0016779">
    <property type="term" value="F:nucleotidyltransferase activity"/>
    <property type="evidence" value="ECO:0007669"/>
    <property type="project" value="UniProtKB-KW"/>
</dbReference>
<dbReference type="PANTHER" id="PTHR43777">
    <property type="entry name" value="MOLYBDENUM COFACTOR CYTIDYLYLTRANSFERASE"/>
    <property type="match status" value="1"/>
</dbReference>
<keyword evidence="1" id="KW-0460">Magnesium</keyword>
<gene>
    <name evidence="3" type="ORF">SAMN05216381_1287</name>
</gene>
<dbReference type="PANTHER" id="PTHR43777:SF1">
    <property type="entry name" value="MOLYBDENUM COFACTOR CYTIDYLYLTRANSFERASE"/>
    <property type="match status" value="1"/>
</dbReference>
<sequence length="183" mass="19032">MPVVIVLAAGRGTRFRASGGTGSKLQADLYGKPVLTHVLAAVERSGLAVHVVHRACGDGMSDSIAEGVRATPAASGWLVLPGDLPLVSGESISRVAAALAHNPVVVPVFEGRKGHPVGFGRVCFEELAALSGEAGAVSVVRRHQAEGRVLQLKVDDAGILTDIDTLEDLQRLRGLVDVHGDRL</sequence>
<dbReference type="Proteomes" id="UP000243378">
    <property type="component" value="Unassembled WGS sequence"/>
</dbReference>
<dbReference type="InterPro" id="IPR025877">
    <property type="entry name" value="MobA-like_NTP_Trfase"/>
</dbReference>
<organism evidence="3 4">
    <name type="scientific">Phytopseudomonas seleniipraecipitans</name>
    <dbReference type="NCBI Taxonomy" id="640205"/>
    <lineage>
        <taxon>Bacteria</taxon>
        <taxon>Pseudomonadati</taxon>
        <taxon>Pseudomonadota</taxon>
        <taxon>Gammaproteobacteria</taxon>
        <taxon>Pseudomonadales</taxon>
        <taxon>Pseudomonadaceae</taxon>
        <taxon>Phytopseudomonas</taxon>
    </lineage>
</organism>
<dbReference type="Pfam" id="PF12804">
    <property type="entry name" value="NTP_transf_3"/>
    <property type="match status" value="1"/>
</dbReference>
<feature type="domain" description="MobA-like NTP transferase" evidence="2">
    <location>
        <begin position="4"/>
        <end position="144"/>
    </location>
</feature>
<protein>
    <submittedName>
        <fullName evidence="3">Molybdenum cofactor cytidylyltransferase</fullName>
    </submittedName>
</protein>
<evidence type="ECO:0000256" key="1">
    <source>
        <dbReference type="ARBA" id="ARBA00022842"/>
    </source>
</evidence>
<dbReference type="CDD" id="cd04182">
    <property type="entry name" value="GT_2_like_f"/>
    <property type="match status" value="1"/>
</dbReference>
<proteinExistence type="predicted"/>
<evidence type="ECO:0000313" key="4">
    <source>
        <dbReference type="Proteomes" id="UP000243378"/>
    </source>
</evidence>
<dbReference type="SUPFAM" id="SSF53448">
    <property type="entry name" value="Nucleotide-diphospho-sugar transferases"/>
    <property type="match status" value="1"/>
</dbReference>
<keyword evidence="3" id="KW-0548">Nucleotidyltransferase</keyword>
<dbReference type="AlphaFoldDB" id="A0A1G7JXK8"/>
<evidence type="ECO:0000313" key="3">
    <source>
        <dbReference type="EMBL" id="SDF29554.1"/>
    </source>
</evidence>
<name>A0A1G7JXK8_9GAMM</name>
<evidence type="ECO:0000259" key="2">
    <source>
        <dbReference type="Pfam" id="PF12804"/>
    </source>
</evidence>
<keyword evidence="3" id="KW-0808">Transferase</keyword>
<dbReference type="InterPro" id="IPR029044">
    <property type="entry name" value="Nucleotide-diphossugar_trans"/>
</dbReference>
<dbReference type="EMBL" id="FNBM01000002">
    <property type="protein sequence ID" value="SDF29554.1"/>
    <property type="molecule type" value="Genomic_DNA"/>
</dbReference>